<sequence>MGEIKVNKGRVYYYKIYNISDSADLERVVSLASNFKGIKRLRFERVGSDVIDIPNPPIQLYIDEYPIKIDDFDGYVTVKLEVNELGTMGIIVEIEFTGEVPISIFKIIQKSYIDDAESAFKIDTYFNNGLNILGPVFKGKYEKVFPILDYSIYYVQSFDHPLKAKEVVTEYGDLPELLHKSYKQLSTQVRNRTLRHAFSYYNDDLVVITNDGAFIYDPDGSDDVIDILDFLNTQLVTIRYYDELLNKRMREINSMLSKRPTNSLTEIFKIREHNDASRKLMALTVEVKSAMDHAQNAIHVTEDVYYARIYMNARQIFGLSSWEESVERKLEIVNNTYDMVQHNLSHAFDNFLELIVILLIFIELFAFFKH</sequence>
<dbReference type="EMBL" id="DTPE01000237">
    <property type="protein sequence ID" value="HGE75654.1"/>
    <property type="molecule type" value="Genomic_DNA"/>
</dbReference>
<keyword evidence="1" id="KW-1133">Transmembrane helix</keyword>
<proteinExistence type="predicted"/>
<protein>
    <recommendedName>
        <fullName evidence="3">DUF155 domain-containing protein</fullName>
    </recommendedName>
</protein>
<gene>
    <name evidence="2" type="ORF">ENX73_05970</name>
</gene>
<name>A0A7V3RFD3_9BACT</name>
<feature type="transmembrane region" description="Helical" evidence="1">
    <location>
        <begin position="351"/>
        <end position="368"/>
    </location>
</feature>
<keyword evidence="1" id="KW-0472">Membrane</keyword>
<comment type="caution">
    <text evidence="2">The sequence shown here is derived from an EMBL/GenBank/DDBJ whole genome shotgun (WGS) entry which is preliminary data.</text>
</comment>
<accession>A0A7V3RFD3</accession>
<evidence type="ECO:0008006" key="3">
    <source>
        <dbReference type="Google" id="ProtNLM"/>
    </source>
</evidence>
<dbReference type="AlphaFoldDB" id="A0A7V3RFD3"/>
<keyword evidence="1" id="KW-0812">Transmembrane</keyword>
<evidence type="ECO:0000313" key="2">
    <source>
        <dbReference type="EMBL" id="HGE75654.1"/>
    </source>
</evidence>
<organism evidence="2">
    <name type="scientific">Mesoaciditoga lauensis</name>
    <dbReference type="NCBI Taxonomy" id="1495039"/>
    <lineage>
        <taxon>Bacteria</taxon>
        <taxon>Thermotogati</taxon>
        <taxon>Thermotogota</taxon>
        <taxon>Thermotogae</taxon>
        <taxon>Mesoaciditogales</taxon>
        <taxon>Mesoaciditogaceae</taxon>
        <taxon>Mesoaciditoga</taxon>
    </lineage>
</organism>
<reference evidence="2" key="1">
    <citation type="journal article" date="2020" name="mSystems">
        <title>Genome- and Community-Level Interaction Insights into Carbon Utilization and Element Cycling Functions of Hydrothermarchaeota in Hydrothermal Sediment.</title>
        <authorList>
            <person name="Zhou Z."/>
            <person name="Liu Y."/>
            <person name="Xu W."/>
            <person name="Pan J."/>
            <person name="Luo Z.H."/>
            <person name="Li M."/>
        </authorList>
    </citation>
    <scope>NUCLEOTIDE SEQUENCE [LARGE SCALE GENOMIC DNA]</scope>
    <source>
        <strain evidence="2">SpSt-966</strain>
    </source>
</reference>
<evidence type="ECO:0000256" key="1">
    <source>
        <dbReference type="SAM" id="Phobius"/>
    </source>
</evidence>